<evidence type="ECO:0000313" key="1">
    <source>
        <dbReference type="EnsemblPlants" id="AVESA.00010b.r2.1DG0165040.1.CDS"/>
    </source>
</evidence>
<evidence type="ECO:0000313" key="2">
    <source>
        <dbReference type="Proteomes" id="UP001732700"/>
    </source>
</evidence>
<reference evidence="1" key="1">
    <citation type="submission" date="2021-05" db="EMBL/GenBank/DDBJ databases">
        <authorList>
            <person name="Scholz U."/>
            <person name="Mascher M."/>
            <person name="Fiebig A."/>
        </authorList>
    </citation>
    <scope>NUCLEOTIDE SEQUENCE [LARGE SCALE GENOMIC DNA]</scope>
</reference>
<dbReference type="EnsemblPlants" id="AVESA.00010b.r2.1DG0165040.1">
    <property type="protein sequence ID" value="AVESA.00010b.r2.1DG0165040.1.CDS"/>
    <property type="gene ID" value="AVESA.00010b.r2.1DG0165040"/>
</dbReference>
<accession>A0ACD5U2M9</accession>
<protein>
    <submittedName>
        <fullName evidence="1">Uncharacterized protein</fullName>
    </submittedName>
</protein>
<organism evidence="1 2">
    <name type="scientific">Avena sativa</name>
    <name type="common">Oat</name>
    <dbReference type="NCBI Taxonomy" id="4498"/>
    <lineage>
        <taxon>Eukaryota</taxon>
        <taxon>Viridiplantae</taxon>
        <taxon>Streptophyta</taxon>
        <taxon>Embryophyta</taxon>
        <taxon>Tracheophyta</taxon>
        <taxon>Spermatophyta</taxon>
        <taxon>Magnoliopsida</taxon>
        <taxon>Liliopsida</taxon>
        <taxon>Poales</taxon>
        <taxon>Poaceae</taxon>
        <taxon>BOP clade</taxon>
        <taxon>Pooideae</taxon>
        <taxon>Poodae</taxon>
        <taxon>Poeae</taxon>
        <taxon>Poeae Chloroplast Group 1 (Aveneae type)</taxon>
        <taxon>Aveninae</taxon>
        <taxon>Avena</taxon>
    </lineage>
</organism>
<dbReference type="Proteomes" id="UP001732700">
    <property type="component" value="Chromosome 1D"/>
</dbReference>
<keyword evidence="2" id="KW-1185">Reference proteome</keyword>
<sequence length="371" mass="39197">MTMQWSDGGEEFLLPDEFLDDDFFSEEEKAAVAARSESDEEDSMAGLSRRLAGLLGGDGLAVPPPKEEVSGGSPKSTLYGLPKSGQESPNGGASQGNSPPSSPLEQKPTDPWDLLYEAAGEVARMRVTNSSIPVPSNPYGFHGHGGYVQAPPARNTSPPPPHPPVAPVGTAAGGVYYHPFAHFITQRQIQAARFHLLKQQQLLKQQRERQLVAAAAWGVRRNAAAKRGGSASGGAGTIDLSPAAFPPLMKTQLQQAPPHPPHAAAAGMRAVFLTPPGAKRERNGTGVFLPRPAGAPAEPKKKPSCSMVLVPARVVHALNLNLDDLRAQPRYPGGFVLDHDALISRSNAMLASQKLRAAQSSSPPQALCHSS</sequence>
<reference evidence="1" key="2">
    <citation type="submission" date="2025-09" db="UniProtKB">
        <authorList>
            <consortium name="EnsemblPlants"/>
        </authorList>
    </citation>
    <scope>IDENTIFICATION</scope>
</reference>
<name>A0ACD5U2M9_AVESA</name>
<proteinExistence type="predicted"/>